<gene>
    <name evidence="8" type="ORF">Cvel_32560</name>
</gene>
<keyword evidence="5" id="KW-1133">Transmembrane helix</keyword>
<evidence type="ECO:0000256" key="1">
    <source>
        <dbReference type="ARBA" id="ARBA00004141"/>
    </source>
</evidence>
<dbReference type="PANTHER" id="PTHR10766">
    <property type="entry name" value="TRANSMEMBRANE 9 SUPERFAMILY PROTEIN"/>
    <property type="match status" value="1"/>
</dbReference>
<evidence type="ECO:0000256" key="2">
    <source>
        <dbReference type="ARBA" id="ARBA00005227"/>
    </source>
</evidence>
<keyword evidence="4" id="KW-0732">Signal</keyword>
<sequence>MVESTTSAGTSLRKSPQDPIAVSYGQILSPSDPAKGTDFLSFPFCHPKECRKPKPLKGKPLRGECEVSELYAVSFEEPVTGKAVCKRTVSVSELSQLGEAIDGLWESEFFVDDLRVVVPIGVALEDPSREGKPKRRFLLTHHDFVLEVSRCPGGRGRKGFIASASVRAGMPGGTVDMDRLIEEGGGEVEFLYSVSWTTSEAAPASRLLQSTGPIEDEGGGDGSFVGPLLLVSV</sequence>
<proteinExistence type="inferred from homology"/>
<evidence type="ECO:0000313" key="8">
    <source>
        <dbReference type="EMBL" id="CEM48721.1"/>
    </source>
</evidence>
<evidence type="ECO:0000256" key="5">
    <source>
        <dbReference type="ARBA" id="ARBA00022989"/>
    </source>
</evidence>
<dbReference type="AlphaFoldDB" id="A0A0G4HW75"/>
<evidence type="ECO:0000256" key="4">
    <source>
        <dbReference type="ARBA" id="ARBA00022729"/>
    </source>
</evidence>
<protein>
    <recommendedName>
        <fullName evidence="7">Transmembrane 9 superfamily member</fullName>
    </recommendedName>
</protein>
<organism evidence="8">
    <name type="scientific">Chromera velia CCMP2878</name>
    <dbReference type="NCBI Taxonomy" id="1169474"/>
    <lineage>
        <taxon>Eukaryota</taxon>
        <taxon>Sar</taxon>
        <taxon>Alveolata</taxon>
        <taxon>Colpodellida</taxon>
        <taxon>Chromeraceae</taxon>
        <taxon>Chromera</taxon>
    </lineage>
</organism>
<keyword evidence="6" id="KW-0472">Membrane</keyword>
<reference evidence="8" key="1">
    <citation type="submission" date="2014-11" db="EMBL/GenBank/DDBJ databases">
        <authorList>
            <person name="Otto D Thomas"/>
            <person name="Naeem Raeece"/>
        </authorList>
    </citation>
    <scope>NUCLEOTIDE SEQUENCE</scope>
</reference>
<dbReference type="GO" id="GO:0016020">
    <property type="term" value="C:membrane"/>
    <property type="evidence" value="ECO:0007669"/>
    <property type="project" value="UniProtKB-SubCell"/>
</dbReference>
<dbReference type="GO" id="GO:0072657">
    <property type="term" value="P:protein localization to membrane"/>
    <property type="evidence" value="ECO:0007669"/>
    <property type="project" value="TreeGrafter"/>
</dbReference>
<feature type="non-terminal residue" evidence="8">
    <location>
        <position position="233"/>
    </location>
</feature>
<dbReference type="Pfam" id="PF02990">
    <property type="entry name" value="EMP70"/>
    <property type="match status" value="1"/>
</dbReference>
<dbReference type="InterPro" id="IPR004240">
    <property type="entry name" value="EMP70"/>
</dbReference>
<name>A0A0G4HW75_9ALVE</name>
<keyword evidence="3" id="KW-0812">Transmembrane</keyword>
<evidence type="ECO:0000256" key="6">
    <source>
        <dbReference type="ARBA" id="ARBA00023136"/>
    </source>
</evidence>
<evidence type="ECO:0000256" key="7">
    <source>
        <dbReference type="RuleBase" id="RU363079"/>
    </source>
</evidence>
<accession>A0A0G4HW75</accession>
<comment type="similarity">
    <text evidence="2 7">Belongs to the nonaspanin (TM9SF) (TC 9.A.2) family.</text>
</comment>
<comment type="subcellular location">
    <subcellularLocation>
        <location evidence="1">Membrane</location>
        <topology evidence="1">Multi-pass membrane protein</topology>
    </subcellularLocation>
</comment>
<dbReference type="PANTHER" id="PTHR10766:SF177">
    <property type="entry name" value="TRANSMEMBRANE 9 SUPERFAMILY MEMBER 1"/>
    <property type="match status" value="1"/>
</dbReference>
<dbReference type="EMBL" id="CDMZ01004128">
    <property type="protein sequence ID" value="CEM48721.1"/>
    <property type="molecule type" value="Genomic_DNA"/>
</dbReference>
<evidence type="ECO:0000256" key="3">
    <source>
        <dbReference type="ARBA" id="ARBA00022692"/>
    </source>
</evidence>